<sequence length="379" mass="42361">MEPFFTRKITVITLLTLILPLLVHQVSAQAGYGFAATGGYGMKIFKVENGLYPFVQVYFRTFDQNQMPLINLTPFNVGVMVKGKAYDPQKYQYTVDSLQQRQEATRTVMVLDTSISMAGKPFNQAKRAIGRFLDGKRPQDEVAILAVKDSDDGFEMISNFERDKEAVARRLMDTSVASGKSSRIYDTVGAAMQMCGFSAQGSTVSPGAQNYVVSCSIVVFSDGHDQGSALSRGELNGRITAMDIPIPVYSLAYSRLGPKHFRNLEALSKNSFGKYYTVGKTATRMTNILEEIQHIQQNDYVVTFRAYQEVDGDEHLFKIGLEYPRGSGKYRFETGRFEAIELPLTPELEEVYGMLDQGIPELPDGNPYRSNKRRSTSPQ</sequence>
<gene>
    <name evidence="3" type="ORF">BECKLFY1418B_GA0070995_100530</name>
</gene>
<dbReference type="Pfam" id="PF13519">
    <property type="entry name" value="VWA_2"/>
    <property type="match status" value="1"/>
</dbReference>
<dbReference type="InterPro" id="IPR002035">
    <property type="entry name" value="VWF_A"/>
</dbReference>
<dbReference type="PROSITE" id="PS50234">
    <property type="entry name" value="VWFA"/>
    <property type="match status" value="1"/>
</dbReference>
<evidence type="ECO:0000256" key="1">
    <source>
        <dbReference type="SAM" id="MobiDB-lite"/>
    </source>
</evidence>
<accession>A0A450U680</accession>
<dbReference type="SUPFAM" id="SSF53300">
    <property type="entry name" value="vWA-like"/>
    <property type="match status" value="1"/>
</dbReference>
<evidence type="ECO:0000259" key="2">
    <source>
        <dbReference type="PROSITE" id="PS50234"/>
    </source>
</evidence>
<feature type="compositionally biased region" description="Basic residues" evidence="1">
    <location>
        <begin position="370"/>
        <end position="379"/>
    </location>
</feature>
<dbReference type="InterPro" id="IPR036465">
    <property type="entry name" value="vWFA_dom_sf"/>
</dbReference>
<name>A0A450U680_9GAMM</name>
<dbReference type="CDD" id="cd00198">
    <property type="entry name" value="vWFA"/>
    <property type="match status" value="1"/>
</dbReference>
<dbReference type="EMBL" id="CAADFF010000005">
    <property type="protein sequence ID" value="VFJ86974.1"/>
    <property type="molecule type" value="Genomic_DNA"/>
</dbReference>
<dbReference type="AlphaFoldDB" id="A0A450U680"/>
<protein>
    <submittedName>
        <fullName evidence="3">von Willebrand factor type A domain-containing protein</fullName>
    </submittedName>
</protein>
<evidence type="ECO:0000313" key="3">
    <source>
        <dbReference type="EMBL" id="VFJ86974.1"/>
    </source>
</evidence>
<proteinExistence type="predicted"/>
<organism evidence="3">
    <name type="scientific">Candidatus Kentrum sp. LFY</name>
    <dbReference type="NCBI Taxonomy" id="2126342"/>
    <lineage>
        <taxon>Bacteria</taxon>
        <taxon>Pseudomonadati</taxon>
        <taxon>Pseudomonadota</taxon>
        <taxon>Gammaproteobacteria</taxon>
        <taxon>Candidatus Kentrum</taxon>
    </lineage>
</organism>
<reference evidence="3" key="1">
    <citation type="submission" date="2019-02" db="EMBL/GenBank/DDBJ databases">
        <authorList>
            <person name="Gruber-Vodicka R. H."/>
            <person name="Seah K. B. B."/>
        </authorList>
    </citation>
    <scope>NUCLEOTIDE SEQUENCE</scope>
    <source>
        <strain evidence="3">BECK_M7</strain>
    </source>
</reference>
<dbReference type="Gene3D" id="3.40.50.410">
    <property type="entry name" value="von Willebrand factor, type A domain"/>
    <property type="match status" value="1"/>
</dbReference>
<feature type="domain" description="VWFA" evidence="2">
    <location>
        <begin position="106"/>
        <end position="292"/>
    </location>
</feature>
<dbReference type="SMART" id="SM00327">
    <property type="entry name" value="VWA"/>
    <property type="match status" value="1"/>
</dbReference>
<feature type="region of interest" description="Disordered" evidence="1">
    <location>
        <begin position="359"/>
        <end position="379"/>
    </location>
</feature>